<feature type="binding site" evidence="24">
    <location>
        <position position="666"/>
    </location>
    <ligand>
        <name>GTP</name>
        <dbReference type="ChEBI" id="CHEBI:37565"/>
    </ligand>
</feature>
<dbReference type="PANTHER" id="PTHR10067">
    <property type="entry name" value="PHOSPHATIDYLSERINE DECARBOXYLASE"/>
    <property type="match status" value="1"/>
</dbReference>
<feature type="domain" description="PH" evidence="27">
    <location>
        <begin position="882"/>
        <end position="979"/>
    </location>
</feature>
<feature type="domain" description="PH" evidence="27">
    <location>
        <begin position="1063"/>
        <end position="1164"/>
    </location>
</feature>
<organism evidence="29 30">
    <name type="scientific">Wallemia ichthyophaga</name>
    <dbReference type="NCBI Taxonomy" id="245174"/>
    <lineage>
        <taxon>Eukaryota</taxon>
        <taxon>Fungi</taxon>
        <taxon>Dikarya</taxon>
        <taxon>Basidiomycota</taxon>
        <taxon>Wallemiomycotina</taxon>
        <taxon>Wallemiomycetes</taxon>
        <taxon>Wallemiales</taxon>
        <taxon>Wallemiaceae</taxon>
        <taxon>Wallemia</taxon>
    </lineage>
</organism>
<dbReference type="SUPFAM" id="SSF54236">
    <property type="entry name" value="Ubiquitin-like"/>
    <property type="match status" value="1"/>
</dbReference>
<dbReference type="PROSITE" id="PS00299">
    <property type="entry name" value="UBIQUITIN_1"/>
    <property type="match status" value="1"/>
</dbReference>
<evidence type="ECO:0000313" key="29">
    <source>
        <dbReference type="EMBL" id="TIB36626.1"/>
    </source>
</evidence>
<feature type="site" description="Cleavage (non-hydrolytic); by autocatalysis" evidence="23">
    <location>
        <begin position="600"/>
        <end position="601"/>
    </location>
</feature>
<dbReference type="PROSITE" id="PS50003">
    <property type="entry name" value="PH_DOMAIN"/>
    <property type="match status" value="2"/>
</dbReference>
<comment type="caution">
    <text evidence="29">The sequence shown here is derived from an EMBL/GenBank/DDBJ whole genome shotgun (WGS) entry which is preliminary data.</text>
</comment>
<feature type="modified residue" description="Pyruvic acid (Ser); by autocatalysis" evidence="23">
    <location>
        <position position="601"/>
    </location>
</feature>
<evidence type="ECO:0000256" key="2">
    <source>
        <dbReference type="ARBA" id="ARBA00005189"/>
    </source>
</evidence>
<feature type="chain" id="PRO_5023384155" description="Phosphatidylserine decarboxylase 1 alpha chain" evidence="23">
    <location>
        <begin position="601"/>
        <end position="1290"/>
    </location>
</feature>
<feature type="binding site" evidence="25">
    <location>
        <position position="627"/>
    </location>
    <ligand>
        <name>Mg(2+)</name>
        <dbReference type="ChEBI" id="CHEBI:18420"/>
    </ligand>
</feature>
<evidence type="ECO:0000256" key="4">
    <source>
        <dbReference type="ARBA" id="ARBA00009891"/>
    </source>
</evidence>
<dbReference type="InterPro" id="IPR019954">
    <property type="entry name" value="Ubiquitin_CS"/>
</dbReference>
<feature type="region of interest" description="Disordered" evidence="26">
    <location>
        <begin position="766"/>
        <end position="859"/>
    </location>
</feature>
<dbReference type="Pfam" id="PF00169">
    <property type="entry name" value="PH"/>
    <property type="match status" value="2"/>
</dbReference>
<dbReference type="PRINTS" id="PR00348">
    <property type="entry name" value="UBIQUITIN"/>
</dbReference>
<feature type="region of interest" description="Disordered" evidence="26">
    <location>
        <begin position="998"/>
        <end position="1061"/>
    </location>
</feature>
<dbReference type="UniPathway" id="UPA00558">
    <property type="reaction ID" value="UER00616"/>
</dbReference>
<name>A0A4T0J1Z7_WALIC</name>
<keyword evidence="17 23" id="KW-0472">Membrane</keyword>
<dbReference type="Gene3D" id="3.10.20.90">
    <property type="entry name" value="Phosphatidylinositol 3-kinase Catalytic Subunit, Chain A, domain 1"/>
    <property type="match status" value="1"/>
</dbReference>
<evidence type="ECO:0000259" key="27">
    <source>
        <dbReference type="PROSITE" id="PS50003"/>
    </source>
</evidence>
<feature type="binding site" evidence="24">
    <location>
        <begin position="722"/>
        <end position="725"/>
    </location>
    <ligand>
        <name>GTP</name>
        <dbReference type="ChEBI" id="CHEBI:37565"/>
    </ligand>
</feature>
<dbReference type="NCBIfam" id="TIGR00231">
    <property type="entry name" value="small_GTP"/>
    <property type="match status" value="1"/>
</dbReference>
<comment type="cofactor">
    <cofactor evidence="23">
        <name>pyruvate</name>
        <dbReference type="ChEBI" id="CHEBI:15361"/>
    </cofactor>
    <text evidence="23">Binds 1 pyruvoyl group covalently per subunit.</text>
</comment>
<dbReference type="InterPro" id="IPR011332">
    <property type="entry name" value="Ribosomal_zn-bd"/>
</dbReference>
<dbReference type="InterPro" id="IPR003817">
    <property type="entry name" value="PS_Dcarbxylase"/>
</dbReference>
<keyword evidence="15 23" id="KW-0443">Lipid metabolism</keyword>
<evidence type="ECO:0000256" key="25">
    <source>
        <dbReference type="PIRSR" id="PIRSR606689-2"/>
    </source>
</evidence>
<dbReference type="NCBIfam" id="TIGR00163">
    <property type="entry name" value="PS_decarb"/>
    <property type="match status" value="1"/>
</dbReference>
<comment type="similarity">
    <text evidence="5">Belongs to the small GTPase superfamily. Arf family.</text>
</comment>
<dbReference type="SUPFAM" id="SSF52540">
    <property type="entry name" value="P-loop containing nucleoside triphosphate hydrolases"/>
    <property type="match status" value="1"/>
</dbReference>
<comment type="pathway">
    <text evidence="23">Phospholipid metabolism; phosphatidylethanolamine biosynthesis; phosphatidylethanolamine from CDP-diacylglycerol: step 2/2.</text>
</comment>
<dbReference type="FunFam" id="2.30.29.30:FF:000286">
    <property type="entry name" value="PH-protein kinase domain containing protein"/>
    <property type="match status" value="1"/>
</dbReference>
<keyword evidence="8 23" id="KW-0444">Lipid biosynthesis</keyword>
<dbReference type="GO" id="GO:0005525">
    <property type="term" value="F:GTP binding"/>
    <property type="evidence" value="ECO:0007669"/>
    <property type="project" value="UniProtKB-KW"/>
</dbReference>
<evidence type="ECO:0000256" key="23">
    <source>
        <dbReference type="HAMAP-Rule" id="MF_03208"/>
    </source>
</evidence>
<dbReference type="SMART" id="SM00177">
    <property type="entry name" value="ARF"/>
    <property type="match status" value="1"/>
</dbReference>
<keyword evidence="13" id="KW-0689">Ribosomal protein</keyword>
<evidence type="ECO:0000256" key="22">
    <source>
        <dbReference type="ARBA" id="ARBA00023317"/>
    </source>
</evidence>
<dbReference type="InterPro" id="IPR038582">
    <property type="entry name" value="Ribosomal_eS31_euk-type_sf"/>
</dbReference>
<dbReference type="CDD" id="cd01803">
    <property type="entry name" value="Ubl_ubiquitin"/>
    <property type="match status" value="1"/>
</dbReference>
<comment type="function">
    <text evidence="23">Catalyzes the formation of phosphatidylethanolamine (PtdEtn) from phosphatidylserine (PtdSer). Plays a central role in phospholipid metabolism and in the interorganelle trafficking of phosphatidylserine.</text>
</comment>
<dbReference type="FunFam" id="3.10.20.90:FF:000008">
    <property type="entry name" value="Ubiquitin-40S ribosomal protein S27a"/>
    <property type="match status" value="1"/>
</dbReference>
<feature type="chain" id="PRO_5023384156" description="Phosphatidylserine decarboxylase 1 beta chain" evidence="23">
    <location>
        <begin position="1"/>
        <end position="600"/>
    </location>
</feature>
<dbReference type="InterPro" id="IPR001849">
    <property type="entry name" value="PH_domain"/>
</dbReference>
<keyword evidence="21" id="KW-0687">Ribonucleoprotein</keyword>
<dbReference type="Pfam" id="PF02666">
    <property type="entry name" value="PS_Dcarbxylase"/>
    <property type="match status" value="1"/>
</dbReference>
<keyword evidence="25" id="KW-0479">Metal-binding</keyword>
<protein>
    <recommendedName>
        <fullName evidence="23">Phosphatidylserine decarboxylase proenzyme 1, mitochondrial</fullName>
        <ecNumber evidence="23">4.1.1.65</ecNumber>
    </recommendedName>
    <component>
        <recommendedName>
            <fullName evidence="23">Phosphatidylserine decarboxylase 1 beta chain</fullName>
        </recommendedName>
    </component>
    <component>
        <recommendedName>
            <fullName evidence="23">Phosphatidylserine decarboxylase 1 alpha chain</fullName>
        </recommendedName>
    </component>
</protein>
<dbReference type="GO" id="GO:0003735">
    <property type="term" value="F:structural constituent of ribosome"/>
    <property type="evidence" value="ECO:0007669"/>
    <property type="project" value="InterPro"/>
</dbReference>
<dbReference type="Gene3D" id="6.20.50.150">
    <property type="match status" value="1"/>
</dbReference>
<dbReference type="HAMAP" id="MF_03208">
    <property type="entry name" value="PS_decarb_PSD_B_type1_euk"/>
    <property type="match status" value="1"/>
</dbReference>
<evidence type="ECO:0000256" key="16">
    <source>
        <dbReference type="ARBA" id="ARBA00023134"/>
    </source>
</evidence>
<feature type="active site" description="Charge relay system; for autoendoproteolytic cleavage activity" evidence="23">
    <location>
        <position position="487"/>
    </location>
</feature>
<keyword evidence="18 23" id="KW-0594">Phospholipid biosynthesis</keyword>
<accession>A0A4T0J1Z7</accession>
<feature type="topological domain" description="Mitochondrial matrix" evidence="23">
    <location>
        <begin position="1"/>
        <end position="201"/>
    </location>
</feature>
<dbReference type="InterPro" id="IPR011993">
    <property type="entry name" value="PH-like_dom_sf"/>
</dbReference>
<feature type="binding site" evidence="25">
    <location>
        <position position="644"/>
    </location>
    <ligand>
        <name>Mg(2+)</name>
        <dbReference type="ChEBI" id="CHEBI:18420"/>
    </ligand>
</feature>
<dbReference type="SUPFAM" id="SSF57829">
    <property type="entry name" value="Zn-binding ribosomal proteins"/>
    <property type="match status" value="1"/>
</dbReference>
<evidence type="ECO:0000256" key="24">
    <source>
        <dbReference type="PIRSR" id="PIRSR606689-1"/>
    </source>
</evidence>
<dbReference type="Pfam" id="PF00240">
    <property type="entry name" value="ubiquitin"/>
    <property type="match status" value="1"/>
</dbReference>
<feature type="compositionally biased region" description="Acidic residues" evidence="26">
    <location>
        <begin position="843"/>
        <end position="857"/>
    </location>
</feature>
<proteinExistence type="inferred from homology"/>
<keyword evidence="23" id="KW-0496">Mitochondrion</keyword>
<dbReference type="InterPro" id="IPR006689">
    <property type="entry name" value="Small_GTPase_ARF/SAR"/>
</dbReference>
<evidence type="ECO:0000259" key="28">
    <source>
        <dbReference type="PROSITE" id="PS50053"/>
    </source>
</evidence>
<keyword evidence="11 23" id="KW-0210">Decarboxylase</keyword>
<dbReference type="InterPro" id="IPR000626">
    <property type="entry name" value="Ubiquitin-like_dom"/>
</dbReference>
<reference evidence="29 30" key="1">
    <citation type="submission" date="2019-03" db="EMBL/GenBank/DDBJ databases">
        <title>Sequencing 23 genomes of Wallemia ichthyophaga.</title>
        <authorList>
            <person name="Gostincar C."/>
        </authorList>
    </citation>
    <scope>NUCLEOTIDE SEQUENCE [LARGE SCALE GENOMIC DNA]</scope>
    <source>
        <strain evidence="29 30">EXF-6200</strain>
    </source>
</reference>
<feature type="binding site" evidence="24">
    <location>
        <begin position="620"/>
        <end position="627"/>
    </location>
    <ligand>
        <name>GTP</name>
        <dbReference type="ChEBI" id="CHEBI:37565"/>
    </ligand>
</feature>
<evidence type="ECO:0000256" key="15">
    <source>
        <dbReference type="ARBA" id="ARBA00023098"/>
    </source>
</evidence>
<dbReference type="InterPro" id="IPR033661">
    <property type="entry name" value="PSD_type1_euk"/>
</dbReference>
<feature type="topological domain" description="Mitochondrial intermembrane" evidence="23">
    <location>
        <begin position="221"/>
        <end position="1290"/>
    </location>
</feature>
<dbReference type="InterPro" id="IPR027417">
    <property type="entry name" value="P-loop_NTPase"/>
</dbReference>
<dbReference type="GO" id="GO:0004609">
    <property type="term" value="F:phosphatidylserine decarboxylase activity"/>
    <property type="evidence" value="ECO:0007669"/>
    <property type="project" value="UniProtKB-UniRule"/>
</dbReference>
<evidence type="ECO:0000256" key="11">
    <source>
        <dbReference type="ARBA" id="ARBA00022793"/>
    </source>
</evidence>
<evidence type="ECO:0000256" key="17">
    <source>
        <dbReference type="ARBA" id="ARBA00023136"/>
    </source>
</evidence>
<dbReference type="Proteomes" id="UP000310689">
    <property type="component" value="Unassembled WGS sequence"/>
</dbReference>
<evidence type="ECO:0000256" key="20">
    <source>
        <dbReference type="ARBA" id="ARBA00023264"/>
    </source>
</evidence>
<dbReference type="GO" id="GO:0006412">
    <property type="term" value="P:translation"/>
    <property type="evidence" value="ECO:0007669"/>
    <property type="project" value="InterPro"/>
</dbReference>
<evidence type="ECO:0000256" key="6">
    <source>
        <dbReference type="ARBA" id="ARBA00022490"/>
    </source>
</evidence>
<comment type="similarity">
    <text evidence="4">In the C-terminal section; belongs to the eukaryotic ribosomal protein eS31 family.</text>
</comment>
<dbReference type="Gene3D" id="2.30.29.30">
    <property type="entry name" value="Pleckstrin-homology domain (PH domain)/Phosphotyrosine-binding domain (PTB)"/>
    <property type="match status" value="2"/>
</dbReference>
<evidence type="ECO:0000313" key="30">
    <source>
        <dbReference type="Proteomes" id="UP000310689"/>
    </source>
</evidence>
<keyword evidence="23" id="KW-0865">Zymogen</keyword>
<dbReference type="GO" id="GO:1990904">
    <property type="term" value="C:ribonucleoprotein complex"/>
    <property type="evidence" value="ECO:0007669"/>
    <property type="project" value="UniProtKB-KW"/>
</dbReference>
<comment type="subcellular location">
    <molecule>Phosphatidylserine decarboxylase 1 beta chain</molecule>
    <subcellularLocation>
        <location evidence="23">Mitochondrion inner membrane</location>
        <topology evidence="23">Single-pass membrane protein</topology>
        <orientation evidence="23">Intermembrane side</orientation>
    </subcellularLocation>
</comment>
<keyword evidence="10 24" id="KW-0547">Nucleotide-binding</keyword>
<dbReference type="GO" id="GO:0016540">
    <property type="term" value="P:protein autoprocessing"/>
    <property type="evidence" value="ECO:0007669"/>
    <property type="project" value="UniProtKB-UniRule"/>
</dbReference>
<feature type="compositionally biased region" description="Basic and acidic residues" evidence="26">
    <location>
        <begin position="1280"/>
        <end position="1290"/>
    </location>
</feature>
<comment type="subcellular location">
    <subcellularLocation>
        <location evidence="1">Cytoplasm</location>
    </subcellularLocation>
</comment>
<comment type="similarity">
    <text evidence="3">In the N-terminal section; belongs to the ubiquitin family.</text>
</comment>
<keyword evidence="6" id="KW-0963">Cytoplasm</keyword>
<dbReference type="GO" id="GO:0046872">
    <property type="term" value="F:metal ion binding"/>
    <property type="evidence" value="ECO:0007669"/>
    <property type="project" value="UniProtKB-KW"/>
</dbReference>
<evidence type="ECO:0000256" key="19">
    <source>
        <dbReference type="ARBA" id="ARBA00023239"/>
    </source>
</evidence>
<evidence type="ECO:0000256" key="9">
    <source>
        <dbReference type="ARBA" id="ARBA00022692"/>
    </source>
</evidence>
<feature type="active site" description="Schiff-base intermediate with substrate; via pyruvic acid; for decarboxylase activity" evidence="23">
    <location>
        <position position="601"/>
    </location>
</feature>
<feature type="compositionally biased region" description="Low complexity" evidence="26">
    <location>
        <begin position="766"/>
        <end position="778"/>
    </location>
</feature>
<comment type="similarity">
    <text evidence="23">Belongs to the phosphatidylserine decarboxylase family. PSD-B subfamily. Eukaryotic type I sub-subfamily.</text>
</comment>
<dbReference type="FunFam" id="3.40.50.300:FF:001166">
    <property type="entry name" value="ADP-ribosylation factor D"/>
    <property type="match status" value="1"/>
</dbReference>
<dbReference type="InterPro" id="IPR002906">
    <property type="entry name" value="Ribosomal_eS31"/>
</dbReference>
<dbReference type="InterPro" id="IPR019956">
    <property type="entry name" value="Ubiquitin_dom"/>
</dbReference>
<dbReference type="SMART" id="SM00233">
    <property type="entry name" value="PH"/>
    <property type="match status" value="2"/>
</dbReference>
<dbReference type="PROSITE" id="PS50053">
    <property type="entry name" value="UBIQUITIN_2"/>
    <property type="match status" value="1"/>
</dbReference>
<dbReference type="PROSITE" id="PS51417">
    <property type="entry name" value="ARF"/>
    <property type="match status" value="1"/>
</dbReference>
<evidence type="ECO:0000256" key="7">
    <source>
        <dbReference type="ARBA" id="ARBA00022499"/>
    </source>
</evidence>
<dbReference type="Gene3D" id="3.40.50.300">
    <property type="entry name" value="P-loop containing nucleotide triphosphate hydrolases"/>
    <property type="match status" value="1"/>
</dbReference>
<comment type="subcellular location">
    <molecule>Phosphatidylserine decarboxylase 1 alpha chain</molecule>
    <subcellularLocation>
        <location evidence="23">Mitochondrion inner membrane</location>
        <topology evidence="23">Peripheral membrane protein</topology>
        <orientation evidence="23">Intermembrane side</orientation>
    </subcellularLocation>
    <text evidence="23">Anchored to the mitochondrial inner membrane through its interaction with the integral membrane beta chain.</text>
</comment>
<dbReference type="GO" id="GO:0006646">
    <property type="term" value="P:phosphatidylethanolamine biosynthetic process"/>
    <property type="evidence" value="ECO:0007669"/>
    <property type="project" value="UniProtKB-UniRule"/>
</dbReference>
<dbReference type="InterPro" id="IPR005225">
    <property type="entry name" value="Small_GTP-bd"/>
</dbReference>
<keyword evidence="23" id="KW-0999">Mitochondrion inner membrane</keyword>
<dbReference type="GO" id="GO:0031386">
    <property type="term" value="F:protein tag activity"/>
    <property type="evidence" value="ECO:0007669"/>
    <property type="project" value="UniProtKB-ARBA"/>
</dbReference>
<feature type="region of interest" description="Disordered" evidence="26">
    <location>
        <begin position="443"/>
        <end position="462"/>
    </location>
</feature>
<comment type="subunit">
    <text evidence="23">Heterodimer of a large membrane-associated beta subunit and a small pyruvoyl-containing alpha subunit.</text>
</comment>
<comment type="pathway">
    <text evidence="2">Lipid metabolism.</text>
</comment>
<evidence type="ECO:0000256" key="26">
    <source>
        <dbReference type="SAM" id="MobiDB-lite"/>
    </source>
</evidence>
<dbReference type="GO" id="GO:0005743">
    <property type="term" value="C:mitochondrial inner membrane"/>
    <property type="evidence" value="ECO:0007669"/>
    <property type="project" value="UniProtKB-SubCell"/>
</dbReference>
<sequence>MQVFVKTLTGKTITLEVESQDTIDNVKTKIQDKEGIPPDQQRLIFAGKQLEDGRTLADYNIQKESTLHLVLRLRGGGKKRKKKVYTTPKKIKHKPRKVKMSILKYYKVESDGKVKRLRRECPAPECGAGYRMPARLRRKAGQTLNWIHPHSTPSPQRGRSFRFSAKRWTGYKNADQKYEHLKQKQPLRYRLKMAWKDTPTKWYPLPIGIGAALLAFLSMRNRNWSTNNEPQVVFDGQAMKLQGPWQVHVIGALPLRQLSRLWGYVNSFEIPIWARPTGFKIYSWLFNCNLDEITPEDLTLYPSLGVFFYRKLKSGARPIAESPLVSPADGTLLHFGTIENAQVEQVKGVTYSLDALLGLTDRASDSLSLYLNEGSPNDPHEHVKHTDFANVNGIEYSLDELLGKQQKEGSTRDAAIEHDLSAAAISHDAKVAQELGRQVIDRAIDSDSDSDSDSDTSNTLSKPTIKPGNKLFFSVIYLAPGDYHRFHSPAAWVAEKRRHFAGDLFSVSPWMAKRLPNLFVLNERVALLGRWTHGFFSMTPVGATNVGSIILNFDKDLRTNVGRRPPRTGAYKEADYARASRVLKGQPLQRGEEMGGFCLGSTVVMVFEAPEEFKFFGNPGLDNAGKTTILYRVTQGEVIATAPTVGSNLEQLEYKNLKFALWDIGGQQQLRSTWSAYYNQAKAIILVVDSCEIDRLAVVKEELHRACQDEQLDDALLLVWANKQDRKVSSPAQISAELQLTALKDRQWSIFPIHSFNHIFADTAMSQAQTQTQTQTQMQPPPAPPTPQEVHRKLSMTSAPPKSDDNLNDSFKKSQRRLSQNIPEPVSDSPPSPTFSKHPYLSADDEDHEPLSEEEEVAAMSGSAINGTTINSAHDAPINEENVLRNGYLDKKGGGHRKRWKKRWFVLRPTKLAIYKSDKEYRLLRLIDVSAMHTCVEVDVGKKHNNVFGLVTPDRIFYLKCHSRPDMESWIDAVNMARKFMRESNSLHTSLAINNESSSQLSPVNIPTPAHRRTSLSSTQASPARIETGGFSLTTDGGESPNDRDSTDDDDDDGGLPPTDPNKVILTGYLMKLSKRKAWRKRYWMLTSDKLSYARSHMDKPQRHIPLSKILDTLEAEKQPTSPEGAEQHEHKFKVITVKRTFILSAQSEEEEIRWLSALQTLLAHKRGLPVGDITASPISTINNSHYLGPAPPQLITQPPTPQLHKLVDVPEEDTVAEVLAAEEENEEGDDSEKLNGIGSGNVNGTGLRNALITPNHETQSKHQRTRSGTVEARAAVDAVTKRYHPDDLK</sequence>
<keyword evidence="20 23" id="KW-1208">Phospholipid metabolism</keyword>
<comment type="PTM">
    <text evidence="23">Is synthesized initially as an inactive proenzyme. Formation of the active enzyme involves a self-maturation process in which the active site pyruvoyl group is generated from an internal serine residue via an autocatalytic post-translational modification. Two non-identical subunits are generated from the proenzyme in this reaction, and the pyruvate is formed at the N-terminus of the alpha chain, which is derived from the carboxyl end of the proenzyme. The autoendoproteolytic cleavage occurs by a canonical serine protease mechanism, in which the side chain hydroxyl group of the serine supplies its oxygen atom to form the C-terminus of the beta chain, while the remainder of the serine residue undergoes an oxidative deamination to produce ammonia and the pyruvoyl prosthetic group on the alpha chain. During this reaction, the Ser that is part of the protease active site of the proenzyme becomes the pyruvoyl prosthetic group, which constitutes an essential element of the active site of the mature decarboxylase.</text>
</comment>
<feature type="domain" description="Ubiquitin-like" evidence="28">
    <location>
        <begin position="1"/>
        <end position="76"/>
    </location>
</feature>
<evidence type="ECO:0000256" key="1">
    <source>
        <dbReference type="ARBA" id="ARBA00004496"/>
    </source>
</evidence>
<feature type="active site" description="Charge relay system; for autoendoproteolytic cleavage activity" evidence="23">
    <location>
        <position position="329"/>
    </location>
</feature>
<feature type="region of interest" description="Disordered" evidence="26">
    <location>
        <begin position="1223"/>
        <end position="1290"/>
    </location>
</feature>
<keyword evidence="12" id="KW-0862">Zinc</keyword>
<feature type="active site" description="Charge relay system; for autoendoproteolytic cleavage activity" evidence="23">
    <location>
        <position position="601"/>
    </location>
</feature>
<dbReference type="GO" id="GO:0003924">
    <property type="term" value="F:GTPase activity"/>
    <property type="evidence" value="ECO:0007669"/>
    <property type="project" value="InterPro"/>
</dbReference>
<dbReference type="InterPro" id="IPR029071">
    <property type="entry name" value="Ubiquitin-like_domsf"/>
</dbReference>
<keyword evidence="25" id="KW-0460">Magnesium</keyword>
<evidence type="ECO:0000256" key="12">
    <source>
        <dbReference type="ARBA" id="ARBA00022833"/>
    </source>
</evidence>
<keyword evidence="22 23" id="KW-0670">Pyruvate</keyword>
<keyword evidence="9 23" id="KW-0812">Transmembrane</keyword>
<dbReference type="EC" id="4.1.1.65" evidence="23"/>
<evidence type="ECO:0000256" key="21">
    <source>
        <dbReference type="ARBA" id="ARBA00023274"/>
    </source>
</evidence>
<dbReference type="GO" id="GO:0005840">
    <property type="term" value="C:ribosome"/>
    <property type="evidence" value="ECO:0007669"/>
    <property type="project" value="UniProtKB-KW"/>
</dbReference>
<evidence type="ECO:0000256" key="8">
    <source>
        <dbReference type="ARBA" id="ARBA00022516"/>
    </source>
</evidence>
<evidence type="ECO:0000256" key="3">
    <source>
        <dbReference type="ARBA" id="ARBA00008373"/>
    </source>
</evidence>
<dbReference type="Pfam" id="PF00025">
    <property type="entry name" value="Arf"/>
    <property type="match status" value="1"/>
</dbReference>
<dbReference type="Pfam" id="PF01599">
    <property type="entry name" value="Ribosomal_S27"/>
    <property type="match status" value="1"/>
</dbReference>
<evidence type="ECO:0000256" key="13">
    <source>
        <dbReference type="ARBA" id="ARBA00022980"/>
    </source>
</evidence>
<keyword evidence="19 23" id="KW-0456">Lyase</keyword>
<evidence type="ECO:0000256" key="10">
    <source>
        <dbReference type="ARBA" id="ARBA00022741"/>
    </source>
</evidence>
<dbReference type="SMART" id="SM00178">
    <property type="entry name" value="SAR"/>
    <property type="match status" value="1"/>
</dbReference>
<dbReference type="PANTHER" id="PTHR10067:SF6">
    <property type="entry name" value="PHOSPHATIDYLSERINE DECARBOXYLASE PROENZYME, MITOCHONDRIAL"/>
    <property type="match status" value="1"/>
</dbReference>
<evidence type="ECO:0000256" key="18">
    <source>
        <dbReference type="ARBA" id="ARBA00023209"/>
    </source>
</evidence>
<keyword evidence="16 24" id="KW-0342">GTP-binding</keyword>
<dbReference type="SMART" id="SM01402">
    <property type="entry name" value="Ribosomal_S27"/>
    <property type="match status" value="1"/>
</dbReference>
<evidence type="ECO:0000256" key="14">
    <source>
        <dbReference type="ARBA" id="ARBA00022989"/>
    </source>
</evidence>
<dbReference type="EMBL" id="SPOI01000122">
    <property type="protein sequence ID" value="TIB36626.1"/>
    <property type="molecule type" value="Genomic_DNA"/>
</dbReference>
<dbReference type="InterPro" id="IPR033177">
    <property type="entry name" value="PSD-B"/>
</dbReference>
<keyword evidence="7" id="KW-1017">Isopeptide bond</keyword>
<keyword evidence="14 23" id="KW-1133">Transmembrane helix</keyword>
<comment type="catalytic activity">
    <reaction evidence="23">
        <text>a 1,2-diacyl-sn-glycero-3-phospho-L-serine + H(+) = a 1,2-diacyl-sn-glycero-3-phosphoethanolamine + CO2</text>
        <dbReference type="Rhea" id="RHEA:20828"/>
        <dbReference type="ChEBI" id="CHEBI:15378"/>
        <dbReference type="ChEBI" id="CHEBI:16526"/>
        <dbReference type="ChEBI" id="CHEBI:57262"/>
        <dbReference type="ChEBI" id="CHEBI:64612"/>
        <dbReference type="EC" id="4.1.1.65"/>
    </reaction>
</comment>
<gene>
    <name evidence="23" type="primary">PSD1</name>
    <name evidence="29" type="ORF">E3P86_02428</name>
</gene>
<evidence type="ECO:0000256" key="5">
    <source>
        <dbReference type="ARBA" id="ARBA00010290"/>
    </source>
</evidence>
<dbReference type="SMART" id="SM00213">
    <property type="entry name" value="UBQ"/>
    <property type="match status" value="1"/>
</dbReference>
<dbReference type="SUPFAM" id="SSF50729">
    <property type="entry name" value="PH domain-like"/>
    <property type="match status" value="2"/>
</dbReference>